<dbReference type="InterPro" id="IPR025326">
    <property type="entry name" value="DUF4232"/>
</dbReference>
<evidence type="ECO:0000259" key="1">
    <source>
        <dbReference type="Pfam" id="PF14016"/>
    </source>
</evidence>
<dbReference type="RefSeq" id="WP_179425389.1">
    <property type="nucleotide sequence ID" value="NZ_JACBZP010000001.1"/>
</dbReference>
<reference evidence="2 3" key="1">
    <citation type="submission" date="2020-07" db="EMBL/GenBank/DDBJ databases">
        <title>Sequencing the genomes of 1000 actinobacteria strains.</title>
        <authorList>
            <person name="Klenk H.-P."/>
        </authorList>
    </citation>
    <scope>NUCLEOTIDE SEQUENCE [LARGE SCALE GENOMIC DNA]</scope>
    <source>
        <strain evidence="2 3">DSM 26341</strain>
    </source>
</reference>
<sequence>MPEGGGTAGSRYILLTFRNEASSACVLDGHPGVSFVGKGNGTQLGDPAQRMSSSTKRVVLKPGGTTTALVRIGEAGNYDAKECAPTTADGLRVYPPGSRTSVYVPFKVEACQRSLESGPQMSVSAVGRSH</sequence>
<dbReference type="AlphaFoldDB" id="A0A7Z0ABP1"/>
<evidence type="ECO:0000313" key="2">
    <source>
        <dbReference type="EMBL" id="NYI66201.1"/>
    </source>
</evidence>
<evidence type="ECO:0000313" key="3">
    <source>
        <dbReference type="Proteomes" id="UP000539111"/>
    </source>
</evidence>
<keyword evidence="3" id="KW-1185">Reference proteome</keyword>
<organism evidence="2 3">
    <name type="scientific">Spelaeicoccus albus</name>
    <dbReference type="NCBI Taxonomy" id="1280376"/>
    <lineage>
        <taxon>Bacteria</taxon>
        <taxon>Bacillati</taxon>
        <taxon>Actinomycetota</taxon>
        <taxon>Actinomycetes</taxon>
        <taxon>Micrococcales</taxon>
        <taxon>Brevibacteriaceae</taxon>
        <taxon>Spelaeicoccus</taxon>
    </lineage>
</organism>
<comment type="caution">
    <text evidence="2">The sequence shown here is derived from an EMBL/GenBank/DDBJ whole genome shotgun (WGS) entry which is preliminary data.</text>
</comment>
<gene>
    <name evidence="2" type="ORF">BJY26_000507</name>
</gene>
<dbReference type="Pfam" id="PF14016">
    <property type="entry name" value="DUF4232"/>
    <property type="match status" value="1"/>
</dbReference>
<proteinExistence type="predicted"/>
<accession>A0A7Z0ABP1</accession>
<dbReference type="Proteomes" id="UP000539111">
    <property type="component" value="Unassembled WGS sequence"/>
</dbReference>
<dbReference type="EMBL" id="JACBZP010000001">
    <property type="protein sequence ID" value="NYI66201.1"/>
    <property type="molecule type" value="Genomic_DNA"/>
</dbReference>
<protein>
    <recommendedName>
        <fullName evidence="1">DUF4232 domain-containing protein</fullName>
    </recommendedName>
</protein>
<name>A0A7Z0ABP1_9MICO</name>
<feature type="domain" description="DUF4232" evidence="1">
    <location>
        <begin position="5"/>
        <end position="126"/>
    </location>
</feature>